<evidence type="ECO:0000256" key="2">
    <source>
        <dbReference type="SAM" id="Phobius"/>
    </source>
</evidence>
<evidence type="ECO:0000313" key="4">
    <source>
        <dbReference type="Proteomes" id="UP000176877"/>
    </source>
</evidence>
<accession>A0A1F5S6F5</accession>
<feature type="coiled-coil region" evidence="1">
    <location>
        <begin position="103"/>
        <end position="147"/>
    </location>
</feature>
<keyword evidence="1" id="KW-0175">Coiled coil</keyword>
<reference evidence="3 4" key="1">
    <citation type="journal article" date="2016" name="Nat. Commun.">
        <title>Thousands of microbial genomes shed light on interconnected biogeochemical processes in an aquifer system.</title>
        <authorList>
            <person name="Anantharaman K."/>
            <person name="Brown C.T."/>
            <person name="Hug L.A."/>
            <person name="Sharon I."/>
            <person name="Castelle C.J."/>
            <person name="Probst A.J."/>
            <person name="Thomas B.C."/>
            <person name="Singh A."/>
            <person name="Wilkins M.J."/>
            <person name="Karaoz U."/>
            <person name="Brodie E.L."/>
            <person name="Williams K.H."/>
            <person name="Hubbard S.S."/>
            <person name="Banfield J.F."/>
        </authorList>
    </citation>
    <scope>NUCLEOTIDE SEQUENCE [LARGE SCALE GENOMIC DNA]</scope>
</reference>
<sequence length="150" mass="17239">MFYKKIYNFGDRLEDKARGRLSHYPIIYAFIGGTGIILFWRGVWHAADYIIMRFFFAAGGSMMSASLPQLPWWDGPLSMLAGAALLLTVGLFVSSFIGNEIIISGLKKEKKIVEKTEEEVEEEIKENDKIKHEIHEMDGRLKRIEQNLKK</sequence>
<name>A0A1F5S6F5_9BACT</name>
<feature type="transmembrane region" description="Helical" evidence="2">
    <location>
        <begin position="77"/>
        <end position="97"/>
    </location>
</feature>
<proteinExistence type="predicted"/>
<keyword evidence="2" id="KW-0472">Membrane</keyword>
<evidence type="ECO:0000313" key="3">
    <source>
        <dbReference type="EMBL" id="OGF22142.1"/>
    </source>
</evidence>
<keyword evidence="2" id="KW-1133">Transmembrane helix</keyword>
<evidence type="ECO:0000256" key="1">
    <source>
        <dbReference type="SAM" id="Coils"/>
    </source>
</evidence>
<feature type="transmembrane region" description="Helical" evidence="2">
    <location>
        <begin position="21"/>
        <end position="40"/>
    </location>
</feature>
<comment type="caution">
    <text evidence="3">The sequence shown here is derived from an EMBL/GenBank/DDBJ whole genome shotgun (WGS) entry which is preliminary data.</text>
</comment>
<dbReference type="EMBL" id="MFFT01000063">
    <property type="protein sequence ID" value="OGF22142.1"/>
    <property type="molecule type" value="Genomic_DNA"/>
</dbReference>
<organism evidence="3 4">
    <name type="scientific">Candidatus Falkowbacteria bacterium RIFCSPHIGHO2_02_FULL_42_9</name>
    <dbReference type="NCBI Taxonomy" id="1797986"/>
    <lineage>
        <taxon>Bacteria</taxon>
        <taxon>Candidatus Falkowiibacteriota</taxon>
    </lineage>
</organism>
<keyword evidence="2" id="KW-0812">Transmembrane</keyword>
<protein>
    <submittedName>
        <fullName evidence="3">Uncharacterized protein</fullName>
    </submittedName>
</protein>
<gene>
    <name evidence="3" type="ORF">A3D45_00480</name>
</gene>
<dbReference type="Proteomes" id="UP000176877">
    <property type="component" value="Unassembled WGS sequence"/>
</dbReference>
<dbReference type="AlphaFoldDB" id="A0A1F5S6F5"/>